<reference evidence="2 3" key="1">
    <citation type="submission" date="2023-03" db="EMBL/GenBank/DDBJ databases">
        <title>Isolation and description of six Streptomyces strains from soil environments, able to metabolize different microbial glucans.</title>
        <authorList>
            <person name="Widen T."/>
            <person name="Larsbrink J."/>
        </authorList>
    </citation>
    <scope>NUCLEOTIDE SEQUENCE [LARGE SCALE GENOMIC DNA]</scope>
    <source>
        <strain evidence="2 3">Alt2</strain>
    </source>
</reference>
<dbReference type="PANTHER" id="PTHR43162">
    <property type="match status" value="1"/>
</dbReference>
<dbReference type="InterPro" id="IPR051604">
    <property type="entry name" value="Ergot_Alk_Oxidoreductase"/>
</dbReference>
<dbReference type="PANTHER" id="PTHR43162:SF1">
    <property type="entry name" value="PRESTALK A DIFFERENTIATION PROTEIN A"/>
    <property type="match status" value="1"/>
</dbReference>
<accession>A0ABY9ITT2</accession>
<dbReference type="SUPFAM" id="SSF51735">
    <property type="entry name" value="NAD(P)-binding Rossmann-fold domains"/>
    <property type="match status" value="1"/>
</dbReference>
<organism evidence="2 3">
    <name type="scientific">Streptomyces poriferorum</name>
    <dbReference type="NCBI Taxonomy" id="2798799"/>
    <lineage>
        <taxon>Bacteria</taxon>
        <taxon>Bacillati</taxon>
        <taxon>Actinomycetota</taxon>
        <taxon>Actinomycetes</taxon>
        <taxon>Kitasatosporales</taxon>
        <taxon>Streptomycetaceae</taxon>
        <taxon>Streptomyces</taxon>
    </lineage>
</organism>
<gene>
    <name evidence="2" type="ORF">P8A19_23620</name>
</gene>
<evidence type="ECO:0000313" key="3">
    <source>
        <dbReference type="Proteomes" id="UP001235744"/>
    </source>
</evidence>
<keyword evidence="3" id="KW-1185">Reference proteome</keyword>
<sequence length="279" mass="28526">MLTLVTGCRGRVGSTLLSLLHGGGHAVRAGSRNPAELSLPAGVPSVACDLGDPSTFAAALEGVGSVFLYAEPSHITEFLAAAQSAGVTHIALLSSSSVLDPDAGSNPIAAAHHTVEQALTASPLTTTLLRPGAFAGNAYQWSESIRSGRPVELPYPHSGTSPIDEADIAEAALAVLTDARLQGSAYHLTGPESFTAAEQVELLAAASGSPVTVRTVTRADWKAAVSPYMPEEIAEGLLDYWAATDGSAAEVTGDTEKLTGRPARSFAAWAAGHASAFRA</sequence>
<protein>
    <submittedName>
        <fullName evidence="2">NAD(P)H-binding protein</fullName>
    </submittedName>
</protein>
<name>A0ABY9ITT2_9ACTN</name>
<dbReference type="RefSeq" id="WP_306070553.1">
    <property type="nucleotide sequence ID" value="NZ_CP120988.1"/>
</dbReference>
<dbReference type="InterPro" id="IPR016040">
    <property type="entry name" value="NAD(P)-bd_dom"/>
</dbReference>
<dbReference type="InterPro" id="IPR036291">
    <property type="entry name" value="NAD(P)-bd_dom_sf"/>
</dbReference>
<dbReference type="Pfam" id="PF13460">
    <property type="entry name" value="NAD_binding_10"/>
    <property type="match status" value="1"/>
</dbReference>
<dbReference type="Proteomes" id="UP001235744">
    <property type="component" value="Chromosome"/>
</dbReference>
<evidence type="ECO:0000259" key="1">
    <source>
        <dbReference type="Pfam" id="PF13460"/>
    </source>
</evidence>
<feature type="domain" description="NAD(P)-binding" evidence="1">
    <location>
        <begin position="7"/>
        <end position="178"/>
    </location>
</feature>
<evidence type="ECO:0000313" key="2">
    <source>
        <dbReference type="EMBL" id="WLQ58234.1"/>
    </source>
</evidence>
<proteinExistence type="predicted"/>
<dbReference type="Gene3D" id="3.40.50.720">
    <property type="entry name" value="NAD(P)-binding Rossmann-like Domain"/>
    <property type="match status" value="1"/>
</dbReference>
<dbReference type="EMBL" id="CP120988">
    <property type="protein sequence ID" value="WLQ58234.1"/>
    <property type="molecule type" value="Genomic_DNA"/>
</dbReference>